<feature type="region of interest" description="Disordered" evidence="1">
    <location>
        <begin position="215"/>
        <end position="234"/>
    </location>
</feature>
<sequence length="300" mass="33413">MIILDEKMPPPPPYAPATSLTTPPPFPPPFPYNSRAPPRLDTLPPHLLLRVVYATFNQASSIERQRKTLYWLTVGLRLVNRALYIACMHVLRSTYLPAYSGFIRPPYTTDPFPLNSPTFTPDQMVSPVQSLQRETRVLDLFVALKVREDVWMDESELHLERDESFRDLFDLMQPRSRMEDLVRAYGVREGVIALANMASSSTNGIVSGNANVVSKVPAGSSSNDGRTSSRSKAMSKAPALVPFGALSVSFSSRRVGLVLTTKERKRTIVETERAKDERLEIAAKKLVKELKGWVAARGAG</sequence>
<proteinExistence type="predicted"/>
<keyword evidence="3" id="KW-1185">Reference proteome</keyword>
<evidence type="ECO:0000313" key="3">
    <source>
        <dbReference type="Proteomes" id="UP000186601"/>
    </source>
</evidence>
<feature type="compositionally biased region" description="Low complexity" evidence="1">
    <location>
        <begin position="219"/>
        <end position="231"/>
    </location>
</feature>
<accession>A0A2R6NLQ2</accession>
<dbReference type="Proteomes" id="UP000186601">
    <property type="component" value="Unassembled WGS sequence"/>
</dbReference>
<comment type="caution">
    <text evidence="2">The sequence shown here is derived from an EMBL/GenBank/DDBJ whole genome shotgun (WGS) entry which is preliminary data.</text>
</comment>
<dbReference type="OrthoDB" id="2536866at2759"/>
<protein>
    <submittedName>
        <fullName evidence="2">Uncharacterized protein</fullName>
    </submittedName>
</protein>
<dbReference type="STRING" id="98765.A0A2R6NLQ2"/>
<reference evidence="2 3" key="1">
    <citation type="submission" date="2018-02" db="EMBL/GenBank/DDBJ databases">
        <title>Genome sequence of the basidiomycete white-rot fungus Phlebia centrifuga.</title>
        <authorList>
            <person name="Granchi Z."/>
            <person name="Peng M."/>
            <person name="de Vries R.P."/>
            <person name="Hilden K."/>
            <person name="Makela M.R."/>
            <person name="Grigoriev I."/>
            <person name="Riley R."/>
        </authorList>
    </citation>
    <scope>NUCLEOTIDE SEQUENCE [LARGE SCALE GENOMIC DNA]</scope>
    <source>
        <strain evidence="2 3">FBCC195</strain>
    </source>
</reference>
<evidence type="ECO:0000256" key="1">
    <source>
        <dbReference type="SAM" id="MobiDB-lite"/>
    </source>
</evidence>
<feature type="region of interest" description="Disordered" evidence="1">
    <location>
        <begin position="1"/>
        <end position="22"/>
    </location>
</feature>
<dbReference type="AlphaFoldDB" id="A0A2R6NLQ2"/>
<name>A0A2R6NLQ2_9APHY</name>
<dbReference type="EMBL" id="MLYV02001084">
    <property type="protein sequence ID" value="PSR73330.1"/>
    <property type="molecule type" value="Genomic_DNA"/>
</dbReference>
<evidence type="ECO:0000313" key="2">
    <source>
        <dbReference type="EMBL" id="PSR73330.1"/>
    </source>
</evidence>
<gene>
    <name evidence="2" type="ORF">PHLCEN_2v10821</name>
</gene>
<organism evidence="2 3">
    <name type="scientific">Hermanssonia centrifuga</name>
    <dbReference type="NCBI Taxonomy" id="98765"/>
    <lineage>
        <taxon>Eukaryota</taxon>
        <taxon>Fungi</taxon>
        <taxon>Dikarya</taxon>
        <taxon>Basidiomycota</taxon>
        <taxon>Agaricomycotina</taxon>
        <taxon>Agaricomycetes</taxon>
        <taxon>Polyporales</taxon>
        <taxon>Meruliaceae</taxon>
        <taxon>Hermanssonia</taxon>
    </lineage>
</organism>